<dbReference type="GO" id="GO:0008379">
    <property type="term" value="F:thioredoxin peroxidase activity"/>
    <property type="evidence" value="ECO:0007669"/>
    <property type="project" value="TreeGrafter"/>
</dbReference>
<evidence type="ECO:0000256" key="2">
    <source>
        <dbReference type="ARBA" id="ARBA00013017"/>
    </source>
</evidence>
<dbReference type="EMBL" id="FOSR01000006">
    <property type="protein sequence ID" value="SFK74046.1"/>
    <property type="molecule type" value="Genomic_DNA"/>
</dbReference>
<evidence type="ECO:0000256" key="7">
    <source>
        <dbReference type="ARBA" id="ARBA00023284"/>
    </source>
</evidence>
<keyword evidence="4" id="KW-0049">Antioxidant</keyword>
<dbReference type="PROSITE" id="PS51352">
    <property type="entry name" value="THIOREDOXIN_2"/>
    <property type="match status" value="1"/>
</dbReference>
<dbReference type="GO" id="GO:0045454">
    <property type="term" value="P:cell redox homeostasis"/>
    <property type="evidence" value="ECO:0007669"/>
    <property type="project" value="TreeGrafter"/>
</dbReference>
<evidence type="ECO:0000256" key="1">
    <source>
        <dbReference type="ARBA" id="ARBA00003330"/>
    </source>
</evidence>
<accession>A0A1I4C1I4</accession>
<dbReference type="Proteomes" id="UP000198725">
    <property type="component" value="Unassembled WGS sequence"/>
</dbReference>
<evidence type="ECO:0000256" key="11">
    <source>
        <dbReference type="ARBA" id="ARBA00049091"/>
    </source>
</evidence>
<dbReference type="AlphaFoldDB" id="A0A1I4C1I4"/>
<dbReference type="EC" id="1.11.1.24" evidence="2"/>
<keyword evidence="5" id="KW-0560">Oxidoreductase</keyword>
<proteinExistence type="inferred from homology"/>
<dbReference type="InterPro" id="IPR050924">
    <property type="entry name" value="Peroxiredoxin_BCP/PrxQ"/>
</dbReference>
<evidence type="ECO:0000313" key="13">
    <source>
        <dbReference type="EMBL" id="SFK74046.1"/>
    </source>
</evidence>
<dbReference type="Gene3D" id="3.40.30.10">
    <property type="entry name" value="Glutaredoxin"/>
    <property type="match status" value="1"/>
</dbReference>
<comment type="function">
    <text evidence="1">Thiol-specific peroxidase that catalyzes the reduction of hydrogen peroxide and organic hydroperoxides to water and alcohols, respectively. Plays a role in cell protection against oxidative stress by detoxifying peroxides and as sensor of hydrogen peroxide-mediated signaling events.</text>
</comment>
<keyword evidence="7" id="KW-0676">Redox-active center</keyword>
<evidence type="ECO:0000256" key="6">
    <source>
        <dbReference type="ARBA" id="ARBA00023157"/>
    </source>
</evidence>
<keyword evidence="6" id="KW-1015">Disulfide bond</keyword>
<dbReference type="GO" id="GO:0034599">
    <property type="term" value="P:cellular response to oxidative stress"/>
    <property type="evidence" value="ECO:0007669"/>
    <property type="project" value="TreeGrafter"/>
</dbReference>
<dbReference type="Pfam" id="PF00578">
    <property type="entry name" value="AhpC-TSA"/>
    <property type="match status" value="1"/>
</dbReference>
<evidence type="ECO:0000259" key="12">
    <source>
        <dbReference type="PROSITE" id="PS51352"/>
    </source>
</evidence>
<evidence type="ECO:0000256" key="10">
    <source>
        <dbReference type="ARBA" id="ARBA00042639"/>
    </source>
</evidence>
<evidence type="ECO:0000256" key="8">
    <source>
        <dbReference type="ARBA" id="ARBA00032824"/>
    </source>
</evidence>
<keyword evidence="3" id="KW-0575">Peroxidase</keyword>
<evidence type="ECO:0000256" key="4">
    <source>
        <dbReference type="ARBA" id="ARBA00022862"/>
    </source>
</evidence>
<name>A0A1I4C1I4_9GAMM</name>
<gene>
    <name evidence="13" type="ORF">SAMN05192579_10633</name>
</gene>
<feature type="domain" description="Thioredoxin" evidence="12">
    <location>
        <begin position="46"/>
        <end position="201"/>
    </location>
</feature>
<dbReference type="InterPro" id="IPR013766">
    <property type="entry name" value="Thioredoxin_domain"/>
</dbReference>
<dbReference type="GO" id="GO:0005737">
    <property type="term" value="C:cytoplasm"/>
    <property type="evidence" value="ECO:0007669"/>
    <property type="project" value="TreeGrafter"/>
</dbReference>
<reference evidence="14" key="1">
    <citation type="submission" date="2016-10" db="EMBL/GenBank/DDBJ databases">
        <authorList>
            <person name="Varghese N."/>
            <person name="Submissions S."/>
        </authorList>
    </citation>
    <scope>NUCLEOTIDE SEQUENCE [LARGE SCALE GENOMIC DNA]</scope>
    <source>
        <strain evidence="14">MO64</strain>
    </source>
</reference>
<evidence type="ECO:0000256" key="3">
    <source>
        <dbReference type="ARBA" id="ARBA00022559"/>
    </source>
</evidence>
<comment type="similarity">
    <text evidence="9">Belongs to the peroxiredoxin family. BCP/PrxQ subfamily.</text>
</comment>
<dbReference type="InterPro" id="IPR036249">
    <property type="entry name" value="Thioredoxin-like_sf"/>
</dbReference>
<comment type="catalytic activity">
    <reaction evidence="11">
        <text>a hydroperoxide + [thioredoxin]-dithiol = an alcohol + [thioredoxin]-disulfide + H2O</text>
        <dbReference type="Rhea" id="RHEA:62620"/>
        <dbReference type="Rhea" id="RHEA-COMP:10698"/>
        <dbReference type="Rhea" id="RHEA-COMP:10700"/>
        <dbReference type="ChEBI" id="CHEBI:15377"/>
        <dbReference type="ChEBI" id="CHEBI:29950"/>
        <dbReference type="ChEBI" id="CHEBI:30879"/>
        <dbReference type="ChEBI" id="CHEBI:35924"/>
        <dbReference type="ChEBI" id="CHEBI:50058"/>
        <dbReference type="EC" id="1.11.1.24"/>
    </reaction>
</comment>
<dbReference type="InterPro" id="IPR000866">
    <property type="entry name" value="AhpC/TSA"/>
</dbReference>
<keyword evidence="14" id="KW-1185">Reference proteome</keyword>
<dbReference type="CDD" id="cd03017">
    <property type="entry name" value="PRX_BCP"/>
    <property type="match status" value="1"/>
</dbReference>
<evidence type="ECO:0000256" key="9">
    <source>
        <dbReference type="ARBA" id="ARBA00038489"/>
    </source>
</evidence>
<protein>
    <recommendedName>
        <fullName evidence="2">thioredoxin-dependent peroxiredoxin</fullName>
        <ecNumber evidence="2">1.11.1.24</ecNumber>
    </recommendedName>
    <alternativeName>
        <fullName evidence="8">Thioredoxin peroxidase</fullName>
    </alternativeName>
    <alternativeName>
        <fullName evidence="10">Thioredoxin-dependent peroxiredoxin Bcp</fullName>
    </alternativeName>
</protein>
<dbReference type="SUPFAM" id="SSF52833">
    <property type="entry name" value="Thioredoxin-like"/>
    <property type="match status" value="1"/>
</dbReference>
<organism evidence="13 14">
    <name type="scientific">Rhodanobacter glycinis</name>
    <dbReference type="NCBI Taxonomy" id="582702"/>
    <lineage>
        <taxon>Bacteria</taxon>
        <taxon>Pseudomonadati</taxon>
        <taxon>Pseudomonadota</taxon>
        <taxon>Gammaproteobacteria</taxon>
        <taxon>Lysobacterales</taxon>
        <taxon>Rhodanobacteraceae</taxon>
        <taxon>Rhodanobacter</taxon>
    </lineage>
</organism>
<dbReference type="PANTHER" id="PTHR42801">
    <property type="entry name" value="THIOREDOXIN-DEPENDENT PEROXIDE REDUCTASE"/>
    <property type="match status" value="1"/>
</dbReference>
<dbReference type="PANTHER" id="PTHR42801:SF4">
    <property type="entry name" value="AHPC_TSA FAMILY PROTEIN"/>
    <property type="match status" value="1"/>
</dbReference>
<sequence>MSVVVTYMEVRHLCPAKELSMKLSTRLTIVAAVAAIALAPPAFAALKVGTQAPDFTAPAYLAGQPFTFNLTAALKKGPVVVYFFPAPHTSGCNIEAHLFSQAIDQFKALHATVIGVSAGHLSQLAAFSKEADHCSGKFPVAADKGAKIAKAYDATLFFRPGWSNRTSYVIAPSGKIAFVYSSLSPTKHVQETLDAVKALEKSQAARPRTASKQP</sequence>
<evidence type="ECO:0000313" key="14">
    <source>
        <dbReference type="Proteomes" id="UP000198725"/>
    </source>
</evidence>
<evidence type="ECO:0000256" key="5">
    <source>
        <dbReference type="ARBA" id="ARBA00023002"/>
    </source>
</evidence>